<dbReference type="RefSeq" id="WP_130181161.1">
    <property type="nucleotide sequence ID" value="NZ_CP035945.1"/>
</dbReference>
<sequence>MKNTGLILEGGANRGIFTAGVLDCLQEHGIYLPYAAAVSAGAFNAMDYASGQRGRSRACMIPNGRNRPPIHWSHFLRRKGMIDFDLAFDEYPNRLLPFDYKAYETSETDCEYVVTDCRTGKAVYLSERHNGKRLMRIARASCSVPFVCPMTELDGELYLDGGVSDSIPIRHAMEHGYEKNIVILTREKGYQKPVTGKPQRLSRMLYRDYPGLIRQLESRNQRYNETIKYLEKLESEQKVLLIRPQKVLVSRADNNTKRMEAFYRQGYETADKKLGEIRAFICSGKE</sequence>
<dbReference type="InterPro" id="IPR050301">
    <property type="entry name" value="NTE"/>
</dbReference>
<keyword evidence="3 4" id="KW-0443">Lipid metabolism</keyword>
<evidence type="ECO:0000256" key="4">
    <source>
        <dbReference type="PROSITE-ProRule" id="PRU01161"/>
    </source>
</evidence>
<feature type="active site" description="Nucleophile" evidence="4">
    <location>
        <position position="39"/>
    </location>
</feature>
<dbReference type="GO" id="GO:0016787">
    <property type="term" value="F:hydrolase activity"/>
    <property type="evidence" value="ECO:0007669"/>
    <property type="project" value="UniProtKB-UniRule"/>
</dbReference>
<dbReference type="InterPro" id="IPR002641">
    <property type="entry name" value="PNPLA_dom"/>
</dbReference>
<keyword evidence="2 4" id="KW-0442">Lipid degradation</keyword>
<dbReference type="CDD" id="cd07208">
    <property type="entry name" value="Pat_hypo_Ecoli_yjju_like"/>
    <property type="match status" value="1"/>
</dbReference>
<evidence type="ECO:0000259" key="5">
    <source>
        <dbReference type="PROSITE" id="PS51635"/>
    </source>
</evidence>
<feature type="active site" description="Proton acceptor" evidence="4">
    <location>
        <position position="160"/>
    </location>
</feature>
<dbReference type="GO" id="GO:0016042">
    <property type="term" value="P:lipid catabolic process"/>
    <property type="evidence" value="ECO:0007669"/>
    <property type="project" value="UniProtKB-UniRule"/>
</dbReference>
<evidence type="ECO:0000256" key="3">
    <source>
        <dbReference type="ARBA" id="ARBA00023098"/>
    </source>
</evidence>
<feature type="domain" description="PNPLA" evidence="5">
    <location>
        <begin position="6"/>
        <end position="173"/>
    </location>
</feature>
<dbReference type="Pfam" id="PF19890">
    <property type="entry name" value="DUF6363"/>
    <property type="match status" value="1"/>
</dbReference>
<dbReference type="Gene3D" id="3.40.1090.10">
    <property type="entry name" value="Cytosolic phospholipase A2 catalytic domain"/>
    <property type="match status" value="2"/>
</dbReference>
<evidence type="ECO:0000256" key="1">
    <source>
        <dbReference type="ARBA" id="ARBA00022801"/>
    </source>
</evidence>
<evidence type="ECO:0000256" key="2">
    <source>
        <dbReference type="ARBA" id="ARBA00022963"/>
    </source>
</evidence>
<dbReference type="PANTHER" id="PTHR14226">
    <property type="entry name" value="NEUROPATHY TARGET ESTERASE/SWISS CHEESE D.MELANOGASTER"/>
    <property type="match status" value="1"/>
</dbReference>
<comment type="caution">
    <text evidence="4">Lacks conserved residue(s) required for the propagation of feature annotation.</text>
</comment>
<accession>A0A4P6LZW1</accession>
<organism evidence="6 7">
    <name type="scientific">Blautia producta</name>
    <dbReference type="NCBI Taxonomy" id="33035"/>
    <lineage>
        <taxon>Bacteria</taxon>
        <taxon>Bacillati</taxon>
        <taxon>Bacillota</taxon>
        <taxon>Clostridia</taxon>
        <taxon>Lachnospirales</taxon>
        <taxon>Lachnospiraceae</taxon>
        <taxon>Blautia</taxon>
    </lineage>
</organism>
<dbReference type="Pfam" id="PF01734">
    <property type="entry name" value="Patatin"/>
    <property type="match status" value="1"/>
</dbReference>
<dbReference type="SUPFAM" id="SSF52151">
    <property type="entry name" value="FabD/lysophospholipase-like"/>
    <property type="match status" value="1"/>
</dbReference>
<protein>
    <recommendedName>
        <fullName evidence="5">PNPLA domain-containing protein</fullName>
    </recommendedName>
</protein>
<gene>
    <name evidence="6" type="ORF">PMF13cell1_02891</name>
</gene>
<dbReference type="PANTHER" id="PTHR14226:SF25">
    <property type="entry name" value="PHOSPHOESTERASE"/>
    <property type="match status" value="1"/>
</dbReference>
<feature type="short sequence motif" description="DGA/G" evidence="4">
    <location>
        <begin position="160"/>
        <end position="162"/>
    </location>
</feature>
<dbReference type="InterPro" id="IPR037483">
    <property type="entry name" value="YjjU-like"/>
</dbReference>
<dbReference type="PROSITE" id="PS51635">
    <property type="entry name" value="PNPLA"/>
    <property type="match status" value="1"/>
</dbReference>
<reference evidence="6 7" key="1">
    <citation type="submission" date="2019-01" db="EMBL/GenBank/DDBJ databases">
        <title>PMF-metabolizing Aryl O-demethylase.</title>
        <authorList>
            <person name="Kim M."/>
        </authorList>
    </citation>
    <scope>NUCLEOTIDE SEQUENCE [LARGE SCALE GENOMIC DNA]</scope>
    <source>
        <strain evidence="6 7">PMF1</strain>
    </source>
</reference>
<evidence type="ECO:0000313" key="7">
    <source>
        <dbReference type="Proteomes" id="UP000289794"/>
    </source>
</evidence>
<dbReference type="InterPro" id="IPR045943">
    <property type="entry name" value="DUF6363"/>
</dbReference>
<dbReference type="EMBL" id="CP035945">
    <property type="protein sequence ID" value="QBE97335.1"/>
    <property type="molecule type" value="Genomic_DNA"/>
</dbReference>
<dbReference type="InterPro" id="IPR016035">
    <property type="entry name" value="Acyl_Trfase/lysoPLipase"/>
</dbReference>
<dbReference type="AlphaFoldDB" id="A0A4P6LZW1"/>
<proteinExistence type="predicted"/>
<dbReference type="Proteomes" id="UP000289794">
    <property type="component" value="Chromosome"/>
</dbReference>
<evidence type="ECO:0000313" key="6">
    <source>
        <dbReference type="EMBL" id="QBE97335.1"/>
    </source>
</evidence>
<dbReference type="KEGG" id="bpro:PMF13cell1_02891"/>
<keyword evidence="1 4" id="KW-0378">Hydrolase</keyword>
<name>A0A4P6LZW1_9FIRM</name>